<dbReference type="OrthoDB" id="17560at2759"/>
<accession>A0A9N8VDI3</accession>
<keyword evidence="3" id="KW-1185">Reference proteome</keyword>
<dbReference type="AlphaFoldDB" id="A0A9N8VDI3"/>
<gene>
    <name evidence="2" type="ORF">ALEPTO_LOCUS690</name>
</gene>
<dbReference type="InterPro" id="IPR002925">
    <property type="entry name" value="Dienelactn_hydro"/>
</dbReference>
<comment type="caution">
    <text evidence="2">The sequence shown here is derived from an EMBL/GenBank/DDBJ whole genome shotgun (WGS) entry which is preliminary data.</text>
</comment>
<evidence type="ECO:0000313" key="3">
    <source>
        <dbReference type="Proteomes" id="UP000789508"/>
    </source>
</evidence>
<dbReference type="PANTHER" id="PTHR17630">
    <property type="entry name" value="DIENELACTONE HYDROLASE"/>
    <property type="match status" value="1"/>
</dbReference>
<dbReference type="Gene3D" id="3.40.50.1820">
    <property type="entry name" value="alpha/beta hydrolase"/>
    <property type="match status" value="1"/>
</dbReference>
<dbReference type="InterPro" id="IPR029058">
    <property type="entry name" value="AB_hydrolase_fold"/>
</dbReference>
<proteinExistence type="predicted"/>
<organism evidence="2 3">
    <name type="scientific">Ambispora leptoticha</name>
    <dbReference type="NCBI Taxonomy" id="144679"/>
    <lineage>
        <taxon>Eukaryota</taxon>
        <taxon>Fungi</taxon>
        <taxon>Fungi incertae sedis</taxon>
        <taxon>Mucoromycota</taxon>
        <taxon>Glomeromycotina</taxon>
        <taxon>Glomeromycetes</taxon>
        <taxon>Archaeosporales</taxon>
        <taxon>Ambisporaceae</taxon>
        <taxon>Ambispora</taxon>
    </lineage>
</organism>
<feature type="domain" description="Dienelactone hydrolase" evidence="1">
    <location>
        <begin position="32"/>
        <end position="176"/>
    </location>
</feature>
<evidence type="ECO:0000259" key="1">
    <source>
        <dbReference type="Pfam" id="PF01738"/>
    </source>
</evidence>
<dbReference type="Proteomes" id="UP000789508">
    <property type="component" value="Unassembled WGS sequence"/>
</dbReference>
<evidence type="ECO:0000313" key="2">
    <source>
        <dbReference type="EMBL" id="CAG8446083.1"/>
    </source>
</evidence>
<sequence>MTTTYFSPTVKVPVIQPTHVSEGSYKKIGNVDAYCVGRSNNKKAVIVSHDMMGFNPRSEQLCDIIASQGFHVIMPYFFNDEPYTIERIKREGNFERFLWLSQAAPQEYVNKVIDIIITYLRSEGYREFGFFGASWGGKCAVFASHNSAFTAAVLVHVPWLNANDFKDTQCPVAILSSGDLRDLTPIVQALKSTKPFARKIVHKRFPEARYGWVGALSNYSNPMIAELNTETMRIAVTFFRENIGVRNY</sequence>
<reference evidence="2" key="1">
    <citation type="submission" date="2021-06" db="EMBL/GenBank/DDBJ databases">
        <authorList>
            <person name="Kallberg Y."/>
            <person name="Tangrot J."/>
            <person name="Rosling A."/>
        </authorList>
    </citation>
    <scope>NUCLEOTIDE SEQUENCE</scope>
    <source>
        <strain evidence="2">FL130A</strain>
    </source>
</reference>
<name>A0A9N8VDI3_9GLOM</name>
<protein>
    <submittedName>
        <fullName evidence="2">1168_t:CDS:1</fullName>
    </submittedName>
</protein>
<dbReference type="PANTHER" id="PTHR17630:SF44">
    <property type="entry name" value="PROTEIN AIM2"/>
    <property type="match status" value="1"/>
</dbReference>
<dbReference type="EMBL" id="CAJVPS010000054">
    <property type="protein sequence ID" value="CAG8446083.1"/>
    <property type="molecule type" value="Genomic_DNA"/>
</dbReference>
<dbReference type="Pfam" id="PF01738">
    <property type="entry name" value="DLH"/>
    <property type="match status" value="1"/>
</dbReference>
<dbReference type="SUPFAM" id="SSF53474">
    <property type="entry name" value="alpha/beta-Hydrolases"/>
    <property type="match status" value="1"/>
</dbReference>
<dbReference type="GO" id="GO:0016787">
    <property type="term" value="F:hydrolase activity"/>
    <property type="evidence" value="ECO:0007669"/>
    <property type="project" value="InterPro"/>
</dbReference>